<reference evidence="3 4" key="1">
    <citation type="submission" date="2016-10" db="EMBL/GenBank/DDBJ databases">
        <authorList>
            <person name="de Groot N.N."/>
        </authorList>
    </citation>
    <scope>NUCLEOTIDE SEQUENCE [LARGE SCALE GENOMIC DNA]</scope>
    <source>
        <strain evidence="3 4">DSM 26880</strain>
    </source>
</reference>
<dbReference type="SUPFAM" id="SSF103473">
    <property type="entry name" value="MFS general substrate transporter"/>
    <property type="match status" value="1"/>
</dbReference>
<evidence type="ECO:0008006" key="5">
    <source>
        <dbReference type="Google" id="ProtNLM"/>
    </source>
</evidence>
<keyword evidence="2" id="KW-0472">Membrane</keyword>
<dbReference type="SUPFAM" id="SSF53335">
    <property type="entry name" value="S-adenosyl-L-methionine-dependent methyltransferases"/>
    <property type="match status" value="1"/>
</dbReference>
<sequence>MAIVRKRRAPSQPDRPPFHAPAFFAITAENDAGSRPGKDGEFVMRFWTTIGLILVLSAAGLTYEIAAGRVLAPFFGTSLVTWTVVIATVLAGFSLGSAVGGLLAERERGRATRNVRAALIATAILMALSPTVLAMVYALGARGTGGMMLAVFVAFFPASVLVTVPTPFLAKLAVEARPGREGSSLGLVLAAGSLGAIAGAIVAGFVTLPLIGSAATFAGCGALALLCVPFIQGTAPGAGGAAEASGAPIASIAPAGLVVVASLGTGPVCGYESGLSCLDVVHAGSAVHLVSDRTTQAAERVVQGGRRSDASTEPVLSYVQWIWSRMERDLGPDPSVLFVGGGGYTLPTKLLGAQASAKAVAVEIDPLVTRVVQRHLPRAGEMIEREGFDAGRDAALRAADGRRLGIVHEDGRVYINETTRRFDAAVMDAFSSGSVPAHLATRETYERLKEIVDGPVYVNLLDMPDGTLARGIHAILSDLYPYVKAVQGPVREGGRANILLAASRAPLSPLVRMPAHYRTASIAPGRAFTDDRGWVGHR</sequence>
<dbReference type="Gene3D" id="3.40.50.150">
    <property type="entry name" value="Vaccinia Virus protein VP39"/>
    <property type="match status" value="1"/>
</dbReference>
<feature type="transmembrane region" description="Helical" evidence="2">
    <location>
        <begin position="185"/>
        <end position="205"/>
    </location>
</feature>
<dbReference type="STRING" id="321339.SAMN05444340_110136"/>
<dbReference type="PANTHER" id="PTHR43317:SF1">
    <property type="entry name" value="THERMOSPERMINE SYNTHASE ACAULIS5"/>
    <property type="match status" value="1"/>
</dbReference>
<dbReference type="RefSeq" id="WP_245710876.1">
    <property type="nucleotide sequence ID" value="NZ_FNPF01000010.1"/>
</dbReference>
<organism evidence="3 4">
    <name type="scientific">Citreimonas salinaria</name>
    <dbReference type="NCBI Taxonomy" id="321339"/>
    <lineage>
        <taxon>Bacteria</taxon>
        <taxon>Pseudomonadati</taxon>
        <taxon>Pseudomonadota</taxon>
        <taxon>Alphaproteobacteria</taxon>
        <taxon>Rhodobacterales</taxon>
        <taxon>Roseobacteraceae</taxon>
        <taxon>Citreimonas</taxon>
    </lineage>
</organism>
<dbReference type="GO" id="GO:0010487">
    <property type="term" value="F:thermospermine synthase activity"/>
    <property type="evidence" value="ECO:0007669"/>
    <property type="project" value="TreeGrafter"/>
</dbReference>
<dbReference type="InterPro" id="IPR029063">
    <property type="entry name" value="SAM-dependent_MTases_sf"/>
</dbReference>
<evidence type="ECO:0000256" key="1">
    <source>
        <dbReference type="ARBA" id="ARBA00023115"/>
    </source>
</evidence>
<keyword evidence="4" id="KW-1185">Reference proteome</keyword>
<dbReference type="NCBIfam" id="NF037959">
    <property type="entry name" value="MFS_SpdSyn"/>
    <property type="match status" value="1"/>
</dbReference>
<keyword evidence="2" id="KW-0812">Transmembrane</keyword>
<dbReference type="EMBL" id="FNPF01000010">
    <property type="protein sequence ID" value="SDY56162.1"/>
    <property type="molecule type" value="Genomic_DNA"/>
</dbReference>
<accession>A0A1H3KVI0</accession>
<dbReference type="Gene3D" id="1.20.1250.20">
    <property type="entry name" value="MFS general substrate transporter like domains"/>
    <property type="match status" value="1"/>
</dbReference>
<evidence type="ECO:0000256" key="2">
    <source>
        <dbReference type="SAM" id="Phobius"/>
    </source>
</evidence>
<dbReference type="InterPro" id="IPR036259">
    <property type="entry name" value="MFS_trans_sf"/>
</dbReference>
<protein>
    <recommendedName>
        <fullName evidence="5">Spermidine synthase</fullName>
    </recommendedName>
</protein>
<feature type="transmembrane region" description="Helical" evidence="2">
    <location>
        <begin position="211"/>
        <end position="231"/>
    </location>
</feature>
<keyword evidence="1" id="KW-0620">Polyamine biosynthesis</keyword>
<proteinExistence type="predicted"/>
<dbReference type="CDD" id="cd06174">
    <property type="entry name" value="MFS"/>
    <property type="match status" value="1"/>
</dbReference>
<evidence type="ECO:0000313" key="4">
    <source>
        <dbReference type="Proteomes" id="UP000199286"/>
    </source>
</evidence>
<gene>
    <name evidence="3" type="ORF">SAMN05444340_110136</name>
</gene>
<name>A0A1H3KVI0_9RHOB</name>
<feature type="transmembrane region" description="Helical" evidence="2">
    <location>
        <begin position="115"/>
        <end position="139"/>
    </location>
</feature>
<feature type="transmembrane region" description="Helical" evidence="2">
    <location>
        <begin position="79"/>
        <end position="103"/>
    </location>
</feature>
<keyword evidence="2" id="KW-1133">Transmembrane helix</keyword>
<dbReference type="Proteomes" id="UP000199286">
    <property type="component" value="Unassembled WGS sequence"/>
</dbReference>
<evidence type="ECO:0000313" key="3">
    <source>
        <dbReference type="EMBL" id="SDY56162.1"/>
    </source>
</evidence>
<dbReference type="AlphaFoldDB" id="A0A1H3KVI0"/>
<feature type="transmembrane region" description="Helical" evidence="2">
    <location>
        <begin position="145"/>
        <end position="164"/>
    </location>
</feature>
<feature type="transmembrane region" description="Helical" evidence="2">
    <location>
        <begin position="46"/>
        <end position="67"/>
    </location>
</feature>
<dbReference type="PANTHER" id="PTHR43317">
    <property type="entry name" value="THERMOSPERMINE SYNTHASE ACAULIS5"/>
    <property type="match status" value="1"/>
</dbReference>
<dbReference type="GO" id="GO:0006596">
    <property type="term" value="P:polyamine biosynthetic process"/>
    <property type="evidence" value="ECO:0007669"/>
    <property type="project" value="UniProtKB-KW"/>
</dbReference>